<dbReference type="GO" id="GO:0004519">
    <property type="term" value="F:endonuclease activity"/>
    <property type="evidence" value="ECO:0007669"/>
    <property type="project" value="InterPro"/>
</dbReference>
<gene>
    <name evidence="3" type="ORF">H8J20_17060</name>
</gene>
<dbReference type="InterPro" id="IPR005021">
    <property type="entry name" value="Terminase_largesu-like"/>
</dbReference>
<sequence length="504" mass="54888">MTRGERVIAFIERYCIVPEGKLIGQPMLLDEFQRKFLLAIYDNPHGTDKAYLSIARKNGKTGLIAGILLAHLVGPEAVQNSQIVSGAMSQEQAAVVFDLAVKMIGLNPELQDIVHIIPSGKKLLGLPCNVKYKALAAEGKTTHGLSPLLAILDEVGQIVGPQSAFVDAIVTAQGAHDAPLLIAISTQAANDADLFSIWLDDAENSKDPHIVSHVYEAPKDAELDDREAWAAANPALGTFRSLRDMERMAEMAGRMPSFENTFRNLNLNQRVSTVSPFMSRNVWESCREAPQAITGQCYAGLDLSASKDLTAFVIAGQSADGWWNIYPYFWTPEKTMRDRAKTDRVPYDVWAKQGVLKTTPGSFVDYAVVIRDIAEIISDFDIAAIAFDRWRIDLLKKEADLIGLALPWVPFGQGFKDMAPALDTLEAAMLNGRVRHGMHPVLTMCAGNAVVIMDAASNRKLDKSKATGRIDGMVALAMAMGAANGEAVEPGGDFDDFLSKPLSM</sequence>
<accession>A0AAW3WW77</accession>
<protein>
    <submittedName>
        <fullName evidence="3">Terminase large subunit</fullName>
    </submittedName>
</protein>
<dbReference type="Pfam" id="PF03354">
    <property type="entry name" value="TerL_ATPase"/>
    <property type="match status" value="1"/>
</dbReference>
<dbReference type="Gene3D" id="3.40.50.300">
    <property type="entry name" value="P-loop containing nucleotide triphosphate hydrolases"/>
    <property type="match status" value="1"/>
</dbReference>
<feature type="domain" description="Terminase large subunit-like ATPase" evidence="1">
    <location>
        <begin position="44"/>
        <end position="189"/>
    </location>
</feature>
<dbReference type="Pfam" id="PF20441">
    <property type="entry name" value="TerL_nuclease"/>
    <property type="match status" value="1"/>
</dbReference>
<dbReference type="PANTHER" id="PTHR41287:SF1">
    <property type="entry name" value="PROTEIN YMFN"/>
    <property type="match status" value="1"/>
</dbReference>
<feature type="domain" description="Terminase large subunit-like endonuclease" evidence="2">
    <location>
        <begin position="212"/>
        <end position="483"/>
    </location>
</feature>
<proteinExistence type="predicted"/>
<reference evidence="3" key="1">
    <citation type="submission" date="2020-08" db="EMBL/GenBank/DDBJ databases">
        <title>Food and environmental bacterial isolates.</title>
        <authorList>
            <person name="Richter L."/>
            <person name="Du Plessis E.M."/>
            <person name="Duvenage S."/>
            <person name="Allam M."/>
            <person name="Korsten L."/>
        </authorList>
    </citation>
    <scope>NUCLEOTIDE SEQUENCE</scope>
    <source>
        <strain evidence="3">UPMP2127</strain>
    </source>
</reference>
<dbReference type="InterPro" id="IPR046462">
    <property type="entry name" value="TerL_nuclease"/>
</dbReference>
<dbReference type="InterPro" id="IPR046461">
    <property type="entry name" value="TerL_ATPase"/>
</dbReference>
<dbReference type="InterPro" id="IPR027417">
    <property type="entry name" value="P-loop_NTPase"/>
</dbReference>
<evidence type="ECO:0000313" key="4">
    <source>
        <dbReference type="Proteomes" id="UP000659084"/>
    </source>
</evidence>
<dbReference type="AlphaFoldDB" id="A0AAW3WW77"/>
<dbReference type="Gene3D" id="3.30.420.240">
    <property type="match status" value="1"/>
</dbReference>
<evidence type="ECO:0000259" key="1">
    <source>
        <dbReference type="Pfam" id="PF03354"/>
    </source>
</evidence>
<comment type="caution">
    <text evidence="3">The sequence shown here is derived from an EMBL/GenBank/DDBJ whole genome shotgun (WGS) entry which is preliminary data.</text>
</comment>
<name>A0AAW3WW77_SERFO</name>
<evidence type="ECO:0000259" key="2">
    <source>
        <dbReference type="Pfam" id="PF20441"/>
    </source>
</evidence>
<dbReference type="PANTHER" id="PTHR41287">
    <property type="match status" value="1"/>
</dbReference>
<dbReference type="RefSeq" id="WP_179252427.1">
    <property type="nucleotide sequence ID" value="NZ_JACBIV010000007.1"/>
</dbReference>
<evidence type="ECO:0000313" key="3">
    <source>
        <dbReference type="EMBL" id="MBC3213857.1"/>
    </source>
</evidence>
<organism evidence="3 4">
    <name type="scientific">Serratia fonticola</name>
    <dbReference type="NCBI Taxonomy" id="47917"/>
    <lineage>
        <taxon>Bacteria</taxon>
        <taxon>Pseudomonadati</taxon>
        <taxon>Pseudomonadota</taxon>
        <taxon>Gammaproteobacteria</taxon>
        <taxon>Enterobacterales</taxon>
        <taxon>Yersiniaceae</taxon>
        <taxon>Serratia</taxon>
    </lineage>
</organism>
<dbReference type="EMBL" id="JACNYO010000018">
    <property type="protein sequence ID" value="MBC3213857.1"/>
    <property type="molecule type" value="Genomic_DNA"/>
</dbReference>
<dbReference type="Proteomes" id="UP000659084">
    <property type="component" value="Unassembled WGS sequence"/>
</dbReference>